<sequence length="206" mass="23294">MPSVHNLFRLVLNLNIVTGLTVFFFGMATSFLEDEPEIVSREDWGANPPKSVQNLTLPVPFVVIHHSYRPLACETKNDCIKAMKSMQNYHQNNRLWNDIGYNFAAGGDSRIYVGRGWTAAGAHATNYNSKSIGICIIGDWEEQLPPEGQLKAVKELVEMGVKNGYISKDYKLIGHRQIKSKFMPSLIHLNYTLSFFRNGMSWTIPV</sequence>
<evidence type="ECO:0000313" key="8">
    <source>
        <dbReference type="EMBL" id="KAL1489459.1"/>
    </source>
</evidence>
<keyword evidence="5" id="KW-1133">Transmembrane helix</keyword>
<dbReference type="Pfam" id="PF01510">
    <property type="entry name" value="Amidase_2"/>
    <property type="match status" value="1"/>
</dbReference>
<dbReference type="SMART" id="SM00644">
    <property type="entry name" value="Ami_2"/>
    <property type="match status" value="1"/>
</dbReference>
<dbReference type="GO" id="GO:0045087">
    <property type="term" value="P:innate immune response"/>
    <property type="evidence" value="ECO:0007669"/>
    <property type="project" value="UniProtKB-KW"/>
</dbReference>
<protein>
    <recommendedName>
        <fullName evidence="10">Peptidoglycan-recognition protein</fullName>
    </recommendedName>
</protein>
<evidence type="ECO:0000256" key="1">
    <source>
        <dbReference type="ARBA" id="ARBA00007553"/>
    </source>
</evidence>
<evidence type="ECO:0008006" key="10">
    <source>
        <dbReference type="Google" id="ProtNLM"/>
    </source>
</evidence>
<evidence type="ECO:0000259" key="6">
    <source>
        <dbReference type="SMART" id="SM00644"/>
    </source>
</evidence>
<evidence type="ECO:0000256" key="4">
    <source>
        <dbReference type="ARBA" id="ARBA00057187"/>
    </source>
</evidence>
<evidence type="ECO:0000259" key="7">
    <source>
        <dbReference type="SMART" id="SM00701"/>
    </source>
</evidence>
<feature type="domain" description="N-acetylmuramoyl-L-alanine amidase" evidence="6">
    <location>
        <begin position="47"/>
        <end position="185"/>
    </location>
</feature>
<dbReference type="EMBL" id="JBDJPC010000012">
    <property type="protein sequence ID" value="KAL1489459.1"/>
    <property type="molecule type" value="Genomic_DNA"/>
</dbReference>
<evidence type="ECO:0000313" key="9">
    <source>
        <dbReference type="Proteomes" id="UP001566132"/>
    </source>
</evidence>
<dbReference type="Proteomes" id="UP001566132">
    <property type="component" value="Unassembled WGS sequence"/>
</dbReference>
<comment type="similarity">
    <text evidence="1">Belongs to the N-acetylmuramoyl-L-alanine amidase 2 family.</text>
</comment>
<keyword evidence="9" id="KW-1185">Reference proteome</keyword>
<dbReference type="InterPro" id="IPR002502">
    <property type="entry name" value="Amidase_domain"/>
</dbReference>
<dbReference type="AlphaFoldDB" id="A0ABD1E448"/>
<feature type="domain" description="Peptidoglycan recognition protein family" evidence="7">
    <location>
        <begin position="36"/>
        <end position="179"/>
    </location>
</feature>
<dbReference type="FunFam" id="3.40.80.10:FF:000001">
    <property type="entry name" value="Peptidoglycan recognition protein 1"/>
    <property type="match status" value="1"/>
</dbReference>
<comment type="caution">
    <text evidence="8">The sequence shown here is derived from an EMBL/GenBank/DDBJ whole genome shotgun (WGS) entry which is preliminary data.</text>
</comment>
<comment type="function">
    <text evidence="4">Peptidoglycan-recognition protein probably involved in innate immunity by binding to peptidoglycans (PGN) of bacteria and activating the prophenoloxidase (proPO) cascade immune response. Binds to 1,3-beta-D-glucan and PGN.</text>
</comment>
<evidence type="ECO:0000256" key="2">
    <source>
        <dbReference type="ARBA" id="ARBA00022588"/>
    </source>
</evidence>
<keyword evidence="5" id="KW-0472">Membrane</keyword>
<name>A0ABD1E448_HYPHA</name>
<keyword evidence="2" id="KW-0399">Innate immunity</keyword>
<dbReference type="SUPFAM" id="SSF55846">
    <property type="entry name" value="N-acetylmuramoyl-L-alanine amidase-like"/>
    <property type="match status" value="1"/>
</dbReference>
<proteinExistence type="inferred from homology"/>
<dbReference type="PANTHER" id="PTHR11022:SF77">
    <property type="entry name" value="PEPTIDOGLYCAN-RECOGNITION PROTEIN LB"/>
    <property type="match status" value="1"/>
</dbReference>
<accession>A0ABD1E448</accession>
<dbReference type="InterPro" id="IPR006619">
    <property type="entry name" value="PGRP_domain_met/bac"/>
</dbReference>
<reference evidence="8 9" key="1">
    <citation type="submission" date="2024-05" db="EMBL/GenBank/DDBJ databases">
        <title>Genetic variation in Jamaican populations of the coffee berry borer (Hypothenemus hampei).</title>
        <authorList>
            <person name="Errbii M."/>
            <person name="Myrie A."/>
        </authorList>
    </citation>
    <scope>NUCLEOTIDE SEQUENCE [LARGE SCALE GENOMIC DNA]</scope>
    <source>
        <strain evidence="8">JA-Hopewell-2020-01-JO</strain>
        <tissue evidence="8">Whole body</tissue>
    </source>
</reference>
<keyword evidence="5" id="KW-0812">Transmembrane</keyword>
<keyword evidence="3" id="KW-0391">Immunity</keyword>
<dbReference type="InterPro" id="IPR015510">
    <property type="entry name" value="PGRP"/>
</dbReference>
<evidence type="ECO:0000256" key="3">
    <source>
        <dbReference type="ARBA" id="ARBA00022859"/>
    </source>
</evidence>
<evidence type="ECO:0000256" key="5">
    <source>
        <dbReference type="SAM" id="Phobius"/>
    </source>
</evidence>
<dbReference type="PANTHER" id="PTHR11022">
    <property type="entry name" value="PEPTIDOGLYCAN RECOGNITION PROTEIN"/>
    <property type="match status" value="1"/>
</dbReference>
<organism evidence="8 9">
    <name type="scientific">Hypothenemus hampei</name>
    <name type="common">Coffee berry borer</name>
    <dbReference type="NCBI Taxonomy" id="57062"/>
    <lineage>
        <taxon>Eukaryota</taxon>
        <taxon>Metazoa</taxon>
        <taxon>Ecdysozoa</taxon>
        <taxon>Arthropoda</taxon>
        <taxon>Hexapoda</taxon>
        <taxon>Insecta</taxon>
        <taxon>Pterygota</taxon>
        <taxon>Neoptera</taxon>
        <taxon>Endopterygota</taxon>
        <taxon>Coleoptera</taxon>
        <taxon>Polyphaga</taxon>
        <taxon>Cucujiformia</taxon>
        <taxon>Curculionidae</taxon>
        <taxon>Scolytinae</taxon>
        <taxon>Hypothenemus</taxon>
    </lineage>
</organism>
<dbReference type="Gene3D" id="3.40.80.10">
    <property type="entry name" value="Peptidoglycan recognition protein-like"/>
    <property type="match status" value="1"/>
</dbReference>
<dbReference type="InterPro" id="IPR036505">
    <property type="entry name" value="Amidase/PGRP_sf"/>
</dbReference>
<gene>
    <name evidence="8" type="ORF">ABEB36_014349</name>
</gene>
<feature type="transmembrane region" description="Helical" evidence="5">
    <location>
        <begin position="12"/>
        <end position="32"/>
    </location>
</feature>
<dbReference type="CDD" id="cd06583">
    <property type="entry name" value="PGRP"/>
    <property type="match status" value="1"/>
</dbReference>
<dbReference type="SMART" id="SM00701">
    <property type="entry name" value="PGRP"/>
    <property type="match status" value="1"/>
</dbReference>